<proteinExistence type="predicted"/>
<name>A0A0H4INW9_9CAUD</name>
<dbReference type="EMBL" id="KR560069">
    <property type="protein sequence ID" value="AKO61717.1"/>
    <property type="molecule type" value="Genomic_DNA"/>
</dbReference>
<organism evidence="1 2">
    <name type="scientific">Stenotrophomonas phage IME-SM1</name>
    <dbReference type="NCBI Taxonomy" id="1654717"/>
    <lineage>
        <taxon>Viruses</taxon>
        <taxon>Duplodnaviria</taxon>
        <taxon>Heunggongvirae</taxon>
        <taxon>Uroviricota</taxon>
        <taxon>Caudoviricetes</taxon>
        <taxon>Menderavirus</taxon>
        <taxon>Menderavirus IMESM1</taxon>
    </lineage>
</organism>
<keyword evidence="2" id="KW-1185">Reference proteome</keyword>
<evidence type="ECO:0000313" key="1">
    <source>
        <dbReference type="EMBL" id="AKO61717.1"/>
    </source>
</evidence>
<evidence type="ECO:0000313" key="2">
    <source>
        <dbReference type="Proteomes" id="UP000224291"/>
    </source>
</evidence>
<protein>
    <submittedName>
        <fullName evidence="1">Uncharacterized protein</fullName>
    </submittedName>
</protein>
<dbReference type="GeneID" id="65066818"/>
<sequence>MATEKTAPDLSVLNDPRVQTAIRKSLIDIHETMSKIDTYRASMADAYKALSEDTKVPLRILRKLGGAYHRGTFDKEVQDGEDFYLSYNKVFGQQGE</sequence>
<dbReference type="Proteomes" id="UP000224291">
    <property type="component" value="Segment"/>
</dbReference>
<dbReference type="RefSeq" id="YP_010077910.1">
    <property type="nucleotide sequence ID" value="NC_054952.1"/>
</dbReference>
<accession>A0A0H4INW9</accession>
<dbReference type="KEGG" id="vg:65066818"/>
<reference evidence="1 2" key="1">
    <citation type="submission" date="2015-05" db="EMBL/GenBank/DDBJ databases">
        <authorList>
            <person name="Liu X."/>
            <person name="Tong Y."/>
            <person name="Huang Y."/>
            <person name="Fan H."/>
            <person name="An X."/>
            <person name="Mi Z."/>
            <person name="Zhang Z."/>
        </authorList>
    </citation>
    <scope>NUCLEOTIDE SEQUENCE [LARGE SCALE GENOMIC DNA]</scope>
</reference>